<dbReference type="Proteomes" id="UP001359559">
    <property type="component" value="Unassembled WGS sequence"/>
</dbReference>
<dbReference type="AlphaFoldDB" id="A0AAN9JL35"/>
<protein>
    <submittedName>
        <fullName evidence="1">Uncharacterized protein</fullName>
    </submittedName>
</protein>
<sequence>MPIAGMGDVAAALPCRKESSGDDVQCLKSWITYPILSKSQIVSVVINTATKEESVPVDKAMGFEDIE</sequence>
<comment type="caution">
    <text evidence="1">The sequence shown here is derived from an EMBL/GenBank/DDBJ whole genome shotgun (WGS) entry which is preliminary data.</text>
</comment>
<keyword evidence="2" id="KW-1185">Reference proteome</keyword>
<name>A0AAN9JL35_CLITE</name>
<accession>A0AAN9JL35</accession>
<proteinExistence type="predicted"/>
<evidence type="ECO:0000313" key="1">
    <source>
        <dbReference type="EMBL" id="KAK7300923.1"/>
    </source>
</evidence>
<gene>
    <name evidence="1" type="ORF">RJT34_11776</name>
</gene>
<dbReference type="EMBL" id="JAYKXN010000003">
    <property type="protein sequence ID" value="KAK7300923.1"/>
    <property type="molecule type" value="Genomic_DNA"/>
</dbReference>
<evidence type="ECO:0000313" key="2">
    <source>
        <dbReference type="Proteomes" id="UP001359559"/>
    </source>
</evidence>
<reference evidence="1 2" key="1">
    <citation type="submission" date="2024-01" db="EMBL/GenBank/DDBJ databases">
        <title>The genomes of 5 underutilized Papilionoideae crops provide insights into root nodulation and disease resistance.</title>
        <authorList>
            <person name="Yuan L."/>
        </authorList>
    </citation>
    <scope>NUCLEOTIDE SEQUENCE [LARGE SCALE GENOMIC DNA]</scope>
    <source>
        <strain evidence="1">LY-2023</strain>
        <tissue evidence="1">Leaf</tissue>
    </source>
</reference>
<organism evidence="1 2">
    <name type="scientific">Clitoria ternatea</name>
    <name type="common">Butterfly pea</name>
    <dbReference type="NCBI Taxonomy" id="43366"/>
    <lineage>
        <taxon>Eukaryota</taxon>
        <taxon>Viridiplantae</taxon>
        <taxon>Streptophyta</taxon>
        <taxon>Embryophyta</taxon>
        <taxon>Tracheophyta</taxon>
        <taxon>Spermatophyta</taxon>
        <taxon>Magnoliopsida</taxon>
        <taxon>eudicotyledons</taxon>
        <taxon>Gunneridae</taxon>
        <taxon>Pentapetalae</taxon>
        <taxon>rosids</taxon>
        <taxon>fabids</taxon>
        <taxon>Fabales</taxon>
        <taxon>Fabaceae</taxon>
        <taxon>Papilionoideae</taxon>
        <taxon>50 kb inversion clade</taxon>
        <taxon>NPAAA clade</taxon>
        <taxon>indigoferoid/millettioid clade</taxon>
        <taxon>Phaseoleae</taxon>
        <taxon>Clitoria</taxon>
    </lineage>
</organism>